<protein>
    <submittedName>
        <fullName evidence="1">Uncharacterized protein</fullName>
    </submittedName>
</protein>
<name>A0A367ZJQ6_9BACT</name>
<comment type="caution">
    <text evidence="1">The sequence shown here is derived from an EMBL/GenBank/DDBJ whole genome shotgun (WGS) entry which is preliminary data.</text>
</comment>
<organism evidence="1 2">
    <name type="scientific">Candidatus Ozemobacter sibiricus</name>
    <dbReference type="NCBI Taxonomy" id="2268124"/>
    <lineage>
        <taxon>Bacteria</taxon>
        <taxon>Candidatus Ozemobacteria</taxon>
        <taxon>Candidatus Ozemobacterales</taxon>
        <taxon>Candidatus Ozemobacteraceae</taxon>
        <taxon>Candidatus Ozemobacter</taxon>
    </lineage>
</organism>
<accession>A0A367ZJQ6</accession>
<dbReference type="AlphaFoldDB" id="A0A367ZJQ6"/>
<dbReference type="Proteomes" id="UP000252355">
    <property type="component" value="Unassembled WGS sequence"/>
</dbReference>
<sequence>MTDEEVVQLRQEKVELNRKSRRQTGMKKVCKGKSEGVLECETSEGRCPEFDACHQDADR</sequence>
<evidence type="ECO:0000313" key="1">
    <source>
        <dbReference type="EMBL" id="RCK78364.1"/>
    </source>
</evidence>
<gene>
    <name evidence="1" type="ORF">OZSIB_1466</name>
</gene>
<reference evidence="1 2" key="1">
    <citation type="submission" date="2018-05" db="EMBL/GenBank/DDBJ databases">
        <title>A metagenomic window into the 2 km-deep terrestrial subsurface aquifer revealed taxonomically and functionally diverse microbial community comprising novel uncultured bacterial lineages.</title>
        <authorList>
            <person name="Kadnikov V.V."/>
            <person name="Mardanov A.V."/>
            <person name="Beletsky A.V."/>
            <person name="Banks D."/>
            <person name="Pimenov N.V."/>
            <person name="Frank Y.A."/>
            <person name="Karnachuk O.V."/>
            <person name="Ravin N.V."/>
        </authorList>
    </citation>
    <scope>NUCLEOTIDE SEQUENCE [LARGE SCALE GENOMIC DNA]</scope>
    <source>
        <strain evidence="1">BY5</strain>
    </source>
</reference>
<dbReference type="EMBL" id="QOQW01000023">
    <property type="protein sequence ID" value="RCK78364.1"/>
    <property type="molecule type" value="Genomic_DNA"/>
</dbReference>
<proteinExistence type="predicted"/>
<evidence type="ECO:0000313" key="2">
    <source>
        <dbReference type="Proteomes" id="UP000252355"/>
    </source>
</evidence>